<dbReference type="Pfam" id="PF13692">
    <property type="entry name" value="Glyco_trans_1_4"/>
    <property type="match status" value="1"/>
</dbReference>
<dbReference type="GO" id="GO:0016757">
    <property type="term" value="F:glycosyltransferase activity"/>
    <property type="evidence" value="ECO:0007669"/>
    <property type="project" value="UniProtKB-KW"/>
</dbReference>
<accession>A0AAW4XJR3</accession>
<keyword evidence="2" id="KW-0808">Transferase</keyword>
<protein>
    <submittedName>
        <fullName evidence="4">Glycosyltransferase family 4 protein</fullName>
    </submittedName>
</protein>
<reference evidence="4" key="1">
    <citation type="submission" date="2021-11" db="EMBL/GenBank/DDBJ databases">
        <title>Development of a sustainable strategy for remediation of hydrocarbon-contaminated territories based on the waste exchange concept.</title>
        <authorList>
            <person name="Elkin A."/>
        </authorList>
    </citation>
    <scope>NUCLEOTIDE SEQUENCE</scope>
    <source>
        <strain evidence="4">IEGM 757</strain>
    </source>
</reference>
<evidence type="ECO:0000313" key="5">
    <source>
        <dbReference type="Proteomes" id="UP001198630"/>
    </source>
</evidence>
<evidence type="ECO:0000313" key="4">
    <source>
        <dbReference type="EMBL" id="MCD2112980.1"/>
    </source>
</evidence>
<comment type="caution">
    <text evidence="4">The sequence shown here is derived from an EMBL/GenBank/DDBJ whole genome shotgun (WGS) entry which is preliminary data.</text>
</comment>
<dbReference type="Gene3D" id="3.40.50.2000">
    <property type="entry name" value="Glycogen Phosphorylase B"/>
    <property type="match status" value="2"/>
</dbReference>
<evidence type="ECO:0000256" key="1">
    <source>
        <dbReference type="ARBA" id="ARBA00022676"/>
    </source>
</evidence>
<gene>
    <name evidence="4" type="ORF">LQ384_17855</name>
</gene>
<evidence type="ECO:0000256" key="2">
    <source>
        <dbReference type="ARBA" id="ARBA00022679"/>
    </source>
</evidence>
<name>A0AAW4XJR3_RHORH</name>
<organism evidence="4 5">
    <name type="scientific">Rhodococcus rhodochrous</name>
    <dbReference type="NCBI Taxonomy" id="1829"/>
    <lineage>
        <taxon>Bacteria</taxon>
        <taxon>Bacillati</taxon>
        <taxon>Actinomycetota</taxon>
        <taxon>Actinomycetes</taxon>
        <taxon>Mycobacteriales</taxon>
        <taxon>Nocardiaceae</taxon>
        <taxon>Rhodococcus</taxon>
    </lineage>
</organism>
<dbReference type="AlphaFoldDB" id="A0AAW4XJR3"/>
<evidence type="ECO:0000259" key="3">
    <source>
        <dbReference type="Pfam" id="PF13439"/>
    </source>
</evidence>
<dbReference type="Pfam" id="PF13439">
    <property type="entry name" value="Glyco_transf_4"/>
    <property type="match status" value="1"/>
</dbReference>
<feature type="domain" description="Glycosyltransferase subfamily 4-like N-terminal" evidence="3">
    <location>
        <begin position="5"/>
        <end position="89"/>
    </location>
</feature>
<dbReference type="SUPFAM" id="SSF53756">
    <property type="entry name" value="UDP-Glycosyltransferase/glycogen phosphorylase"/>
    <property type="match status" value="1"/>
</dbReference>
<keyword evidence="1" id="KW-0328">Glycosyltransferase</keyword>
<dbReference type="InterPro" id="IPR028098">
    <property type="entry name" value="Glyco_trans_4-like_N"/>
</dbReference>
<dbReference type="Proteomes" id="UP001198630">
    <property type="component" value="Unassembled WGS sequence"/>
</dbReference>
<dbReference type="EMBL" id="JAJNCO010000009">
    <property type="protein sequence ID" value="MCD2112980.1"/>
    <property type="molecule type" value="Genomic_DNA"/>
</dbReference>
<dbReference type="CDD" id="cd03801">
    <property type="entry name" value="GT4_PimA-like"/>
    <property type="match status" value="1"/>
</dbReference>
<proteinExistence type="predicted"/>
<dbReference type="PANTHER" id="PTHR12526">
    <property type="entry name" value="GLYCOSYLTRANSFERASE"/>
    <property type="match status" value="1"/>
</dbReference>
<sequence length="363" mass="39745">MLAQVDALRRAGHDVKLFAKHTDSEQQIPFYKARSVLRAAQLTGPDPSVELEKFSPDVVHVHNLFPNWGTGWLKSWGAKTVATLHNYRTVCSSGLLWRDGHDCRDCLEKGTLSAIRHRCYRDSAIASAPLAFASRNSGAHSSVLRSANTIVVLNSEAQKIFAALTASSSVELVPNFAAKIDLSSKCDAHSWVYVGRLTHEKGVLWLLENWPEDSTLEIVGTGPLADQVESAATAQPRRFKFHGRVDSALARELICSAKGLILPSLWSEGIPTVALEALQTGTPVLISDQCSSAKELTREAAGRIFNIDPDGSSLRTALAEVTHAGQDMRRAALKLYEDSYSESAWLSKIESIYDRVAHTRSGR</sequence>